<proteinExistence type="predicted"/>
<protein>
    <submittedName>
        <fullName evidence="1">Uncharacterized protein</fullName>
    </submittedName>
</protein>
<organism evidence="1 2">
    <name type="scientific">Plakobranchus ocellatus</name>
    <dbReference type="NCBI Taxonomy" id="259542"/>
    <lineage>
        <taxon>Eukaryota</taxon>
        <taxon>Metazoa</taxon>
        <taxon>Spiralia</taxon>
        <taxon>Lophotrochozoa</taxon>
        <taxon>Mollusca</taxon>
        <taxon>Gastropoda</taxon>
        <taxon>Heterobranchia</taxon>
        <taxon>Euthyneura</taxon>
        <taxon>Panpulmonata</taxon>
        <taxon>Sacoglossa</taxon>
        <taxon>Placobranchoidea</taxon>
        <taxon>Plakobranchidae</taxon>
        <taxon>Plakobranchus</taxon>
    </lineage>
</organism>
<accession>A0AAV4ALM1</accession>
<gene>
    <name evidence="1" type="ORF">PoB_003559000</name>
</gene>
<name>A0AAV4ALM1_9GAST</name>
<dbReference type="EMBL" id="BLXT01004061">
    <property type="protein sequence ID" value="GFO09085.1"/>
    <property type="molecule type" value="Genomic_DNA"/>
</dbReference>
<keyword evidence="2" id="KW-1185">Reference proteome</keyword>
<evidence type="ECO:0000313" key="2">
    <source>
        <dbReference type="Proteomes" id="UP000735302"/>
    </source>
</evidence>
<comment type="caution">
    <text evidence="1">The sequence shown here is derived from an EMBL/GenBank/DDBJ whole genome shotgun (WGS) entry which is preliminary data.</text>
</comment>
<sequence length="84" mass="9441">MEDMAALPLYRHHIAEHSSRQCLKPMDFSPTVRQSIPCKQPRGPNVDTHVYPSDIKIGTIPDPKHNVGRSCTDRVCGPQPFYGL</sequence>
<reference evidence="1 2" key="1">
    <citation type="journal article" date="2021" name="Elife">
        <title>Chloroplast acquisition without the gene transfer in kleptoplastic sea slugs, Plakobranchus ocellatus.</title>
        <authorList>
            <person name="Maeda T."/>
            <person name="Takahashi S."/>
            <person name="Yoshida T."/>
            <person name="Shimamura S."/>
            <person name="Takaki Y."/>
            <person name="Nagai Y."/>
            <person name="Toyoda A."/>
            <person name="Suzuki Y."/>
            <person name="Arimoto A."/>
            <person name="Ishii H."/>
            <person name="Satoh N."/>
            <person name="Nishiyama T."/>
            <person name="Hasebe M."/>
            <person name="Maruyama T."/>
            <person name="Minagawa J."/>
            <person name="Obokata J."/>
            <person name="Shigenobu S."/>
        </authorList>
    </citation>
    <scope>NUCLEOTIDE SEQUENCE [LARGE SCALE GENOMIC DNA]</scope>
</reference>
<dbReference type="Proteomes" id="UP000735302">
    <property type="component" value="Unassembled WGS sequence"/>
</dbReference>
<dbReference type="AlphaFoldDB" id="A0AAV4ALM1"/>
<evidence type="ECO:0000313" key="1">
    <source>
        <dbReference type="EMBL" id="GFO09085.1"/>
    </source>
</evidence>